<dbReference type="SUPFAM" id="SSF53067">
    <property type="entry name" value="Actin-like ATPase domain"/>
    <property type="match status" value="2"/>
</dbReference>
<feature type="binding site" evidence="11">
    <location>
        <position position="18"/>
    </location>
    <ligand>
        <name>ADP</name>
        <dbReference type="ChEBI" id="CHEBI:456216"/>
    </ligand>
</feature>
<dbReference type="InterPro" id="IPR018485">
    <property type="entry name" value="FGGY_C"/>
</dbReference>
<dbReference type="Pfam" id="PF00370">
    <property type="entry name" value="FGGY_N"/>
    <property type="match status" value="1"/>
</dbReference>
<feature type="binding site" evidence="11">
    <location>
        <position position="20"/>
    </location>
    <ligand>
        <name>ATP</name>
        <dbReference type="ChEBI" id="CHEBI:30616"/>
    </ligand>
</feature>
<dbReference type="FunFam" id="3.30.420.40:FF:000008">
    <property type="entry name" value="Glycerol kinase"/>
    <property type="match status" value="1"/>
</dbReference>
<dbReference type="InterPro" id="IPR043129">
    <property type="entry name" value="ATPase_NBD"/>
</dbReference>
<reference evidence="16" key="1">
    <citation type="submission" date="2016-07" db="EMBL/GenBank/DDBJ databases">
        <authorList>
            <person name="Florea S."/>
            <person name="Webb J.S."/>
            <person name="Jaromczyk J."/>
            <person name="Schardl C.L."/>
        </authorList>
    </citation>
    <scope>NUCLEOTIDE SEQUENCE [LARGE SCALE GENOMIC DNA]</scope>
    <source>
        <strain evidence="16">CY1</strain>
    </source>
</reference>
<dbReference type="PROSITE" id="PS00445">
    <property type="entry name" value="FGGY_KINASES_2"/>
    <property type="match status" value="1"/>
</dbReference>
<evidence type="ECO:0000256" key="9">
    <source>
        <dbReference type="ARBA" id="ARBA00054633"/>
    </source>
</evidence>
<dbReference type="RefSeq" id="WP_079415382.1">
    <property type="nucleotide sequence ID" value="NZ_MBTG01000023.1"/>
</dbReference>
<comment type="function">
    <text evidence="9 11">Key enzyme in the regulation of glycerol uptake and metabolism. Catalyzes the phosphorylation of glycerol to yield sn-glycerol 3-phosphate.</text>
</comment>
<feature type="binding site" evidence="11">
    <location>
        <position position="22"/>
    </location>
    <ligand>
        <name>ADP</name>
        <dbReference type="ChEBI" id="CHEBI:456216"/>
    </ligand>
</feature>
<feature type="binding site" evidence="11">
    <location>
        <position position="89"/>
    </location>
    <ligand>
        <name>sn-glycerol 3-phosphate</name>
        <dbReference type="ChEBI" id="CHEBI:57597"/>
    </ligand>
</feature>
<dbReference type="PROSITE" id="PS00933">
    <property type="entry name" value="FGGY_KINASES_1"/>
    <property type="match status" value="1"/>
</dbReference>
<comment type="catalytic activity">
    <reaction evidence="8 11">
        <text>glycerol + ATP = sn-glycerol 3-phosphate + ADP + H(+)</text>
        <dbReference type="Rhea" id="RHEA:21644"/>
        <dbReference type="ChEBI" id="CHEBI:15378"/>
        <dbReference type="ChEBI" id="CHEBI:17754"/>
        <dbReference type="ChEBI" id="CHEBI:30616"/>
        <dbReference type="ChEBI" id="CHEBI:57597"/>
        <dbReference type="ChEBI" id="CHEBI:456216"/>
        <dbReference type="EC" id="2.7.1.30"/>
    </reaction>
</comment>
<evidence type="ECO:0000256" key="4">
    <source>
        <dbReference type="ARBA" id="ARBA00022741"/>
    </source>
</evidence>
<accession>A0A1V4HF33</accession>
<dbReference type="OrthoDB" id="9805576at2"/>
<dbReference type="NCBIfam" id="NF000756">
    <property type="entry name" value="PRK00047.1"/>
    <property type="match status" value="1"/>
</dbReference>
<evidence type="ECO:0000256" key="6">
    <source>
        <dbReference type="ARBA" id="ARBA00022798"/>
    </source>
</evidence>
<dbReference type="GO" id="GO:0004370">
    <property type="term" value="F:glycerol kinase activity"/>
    <property type="evidence" value="ECO:0007669"/>
    <property type="project" value="UniProtKB-UniRule"/>
</dbReference>
<comment type="similarity">
    <text evidence="2 11 12">Belongs to the FGGY kinase family.</text>
</comment>
<feature type="binding site" evidence="11">
    <location>
        <position position="272"/>
    </location>
    <ligand>
        <name>ADP</name>
        <dbReference type="ChEBI" id="CHEBI:456216"/>
    </ligand>
</feature>
<evidence type="ECO:0000259" key="14">
    <source>
        <dbReference type="Pfam" id="PF02782"/>
    </source>
</evidence>
<feature type="binding site" evidence="11">
    <location>
        <position position="140"/>
    </location>
    <ligand>
        <name>glycerol</name>
        <dbReference type="ChEBI" id="CHEBI:17754"/>
    </ligand>
</feature>
<evidence type="ECO:0000256" key="10">
    <source>
        <dbReference type="ARBA" id="ARBA00063665"/>
    </source>
</evidence>
<feature type="binding site" evidence="11">
    <location>
        <position position="88"/>
    </location>
    <ligand>
        <name>sn-glycerol 3-phosphate</name>
        <dbReference type="ChEBI" id="CHEBI:57597"/>
    </ligand>
</feature>
<dbReference type="EMBL" id="MBTG01000023">
    <property type="protein sequence ID" value="OPH53354.1"/>
    <property type="molecule type" value="Genomic_DNA"/>
</dbReference>
<evidence type="ECO:0000256" key="1">
    <source>
        <dbReference type="ARBA" id="ARBA00005190"/>
    </source>
</evidence>
<dbReference type="NCBIfam" id="TIGR01311">
    <property type="entry name" value="glycerol_kin"/>
    <property type="match status" value="1"/>
</dbReference>
<evidence type="ECO:0000313" key="16">
    <source>
        <dbReference type="Proteomes" id="UP000190626"/>
    </source>
</evidence>
<dbReference type="GO" id="GO:0006072">
    <property type="term" value="P:glycerol-3-phosphate metabolic process"/>
    <property type="evidence" value="ECO:0007669"/>
    <property type="project" value="InterPro"/>
</dbReference>
<dbReference type="UniPathway" id="UPA00618">
    <property type="reaction ID" value="UER00672"/>
</dbReference>
<keyword evidence="5 11" id="KW-0418">Kinase</keyword>
<feature type="binding site" evidence="11">
    <location>
        <position position="250"/>
    </location>
    <ligand>
        <name>sn-glycerol 3-phosphate</name>
        <dbReference type="ChEBI" id="CHEBI:57597"/>
    </ligand>
</feature>
<dbReference type="InterPro" id="IPR018484">
    <property type="entry name" value="FGGY_N"/>
</dbReference>
<evidence type="ECO:0000256" key="5">
    <source>
        <dbReference type="ARBA" id="ARBA00022777"/>
    </source>
</evidence>
<evidence type="ECO:0000313" key="15">
    <source>
        <dbReference type="EMBL" id="OPH53354.1"/>
    </source>
</evidence>
<sequence>MTAAGAKPSYILSLDQGTTSSRAILFDQKGSIVHTAQQEFKQFFPKPGWVEHDANEIWLSIQGVMAAVLSETGVQPPEIAGIGITNQRETAVVWDRHTGMPVYHAIVWQSRQTADICEALKAEGLNDLFRERTGLLIDAYFSGTKIKWILDHVEGAREKAVRGDLLFGTMDTWLIWKLTGGKAHVTDYSNASRTLIYNIHELKWDEELLGHLDIPAVMLPEVRSSSEVYGYTQESLFFGSAIPIAGAAGDQQAALFGQACFDKGMAKNTYGTGCFMLMNTGNHAIPSRSGLLTTIAWGLGGKVEYALEGSIFVAGSAIQWLRDGLRMIKSAKDTEDYAKRVASTDGVYVVPAFVGLGTPYWDSDVRGAIFGLTRGTSKEHFIRATLESLAYQTKDVLQAMEDDSGIELTKLRVDGGAVKNDFLMQFQSDMLGVTVERPMISETTALGAAFLAGLAVGFWKDQAEIAAQWQVDHAFEQTMAGEQQAKLYQGWKKAVNAAMAFK</sequence>
<feature type="binding site" evidence="11">
    <location>
        <position position="416"/>
    </location>
    <ligand>
        <name>ADP</name>
        <dbReference type="ChEBI" id="CHEBI:456216"/>
    </ligand>
</feature>
<dbReference type="PIRSF" id="PIRSF000538">
    <property type="entry name" value="GlpK"/>
    <property type="match status" value="1"/>
</dbReference>
<dbReference type="PANTHER" id="PTHR10196:SF69">
    <property type="entry name" value="GLYCEROL KINASE"/>
    <property type="match status" value="1"/>
</dbReference>
<comment type="caution">
    <text evidence="11">Lacks conserved residue(s) required for the propagation of feature annotation.</text>
</comment>
<feature type="binding site" evidence="11">
    <location>
        <position position="18"/>
    </location>
    <ligand>
        <name>ATP</name>
        <dbReference type="ChEBI" id="CHEBI:30616"/>
    </ligand>
</feature>
<dbReference type="FunFam" id="3.30.420.40:FF:000007">
    <property type="entry name" value="Glycerol kinase"/>
    <property type="match status" value="1"/>
</dbReference>
<evidence type="ECO:0000256" key="11">
    <source>
        <dbReference type="HAMAP-Rule" id="MF_00186"/>
    </source>
</evidence>
<dbReference type="Pfam" id="PF02782">
    <property type="entry name" value="FGGY_C"/>
    <property type="match status" value="1"/>
</dbReference>
<comment type="caution">
    <text evidence="15">The sequence shown here is derived from an EMBL/GenBank/DDBJ whole genome shotgun (WGS) entry which is preliminary data.</text>
</comment>
<dbReference type="HAMAP" id="MF_00186">
    <property type="entry name" value="Glycerol_kin"/>
    <property type="match status" value="1"/>
</dbReference>
<name>A0A1V4HF33_9BACL</name>
<dbReference type="GO" id="GO:0005829">
    <property type="term" value="C:cytosol"/>
    <property type="evidence" value="ECO:0007669"/>
    <property type="project" value="TreeGrafter"/>
</dbReference>
<keyword evidence="7 11" id="KW-0067">ATP-binding</keyword>
<feature type="domain" description="Carbohydrate kinase FGGY C-terminal" evidence="14">
    <location>
        <begin position="267"/>
        <end position="455"/>
    </location>
</feature>
<feature type="binding site" evidence="11">
    <location>
        <position position="19"/>
    </location>
    <ligand>
        <name>ATP</name>
        <dbReference type="ChEBI" id="CHEBI:30616"/>
    </ligand>
</feature>
<evidence type="ECO:0000256" key="7">
    <source>
        <dbReference type="ARBA" id="ARBA00022840"/>
    </source>
</evidence>
<feature type="binding site" evidence="11">
    <location>
        <position position="315"/>
    </location>
    <ligand>
        <name>ATP</name>
        <dbReference type="ChEBI" id="CHEBI:30616"/>
    </ligand>
</feature>
<feature type="binding site" evidence="11">
    <location>
        <position position="251"/>
    </location>
    <ligand>
        <name>glycerol</name>
        <dbReference type="ChEBI" id="CHEBI:17754"/>
    </ligand>
</feature>
<dbReference type="GO" id="GO:0005524">
    <property type="term" value="F:ATP binding"/>
    <property type="evidence" value="ECO:0007669"/>
    <property type="project" value="UniProtKB-UniRule"/>
</dbReference>
<organism evidence="15 16">
    <name type="scientific">Paenibacillus ferrarius</name>
    <dbReference type="NCBI Taxonomy" id="1469647"/>
    <lineage>
        <taxon>Bacteria</taxon>
        <taxon>Bacillati</taxon>
        <taxon>Bacillota</taxon>
        <taxon>Bacilli</taxon>
        <taxon>Bacillales</taxon>
        <taxon>Paenibacillaceae</taxon>
        <taxon>Paenibacillus</taxon>
    </lineage>
</organism>
<feature type="binding site" evidence="11">
    <location>
        <position position="140"/>
    </location>
    <ligand>
        <name>sn-glycerol 3-phosphate</name>
        <dbReference type="ChEBI" id="CHEBI:57597"/>
    </ligand>
</feature>
<feature type="binding site" evidence="11">
    <location>
        <position position="250"/>
    </location>
    <ligand>
        <name>glycerol</name>
        <dbReference type="ChEBI" id="CHEBI:17754"/>
    </ligand>
</feature>
<proteinExistence type="inferred from homology"/>
<feature type="binding site" evidence="11">
    <location>
        <position position="420"/>
    </location>
    <ligand>
        <name>ADP</name>
        <dbReference type="ChEBI" id="CHEBI:456216"/>
    </ligand>
</feature>
<dbReference type="GO" id="GO:0019563">
    <property type="term" value="P:glycerol catabolic process"/>
    <property type="evidence" value="ECO:0007669"/>
    <property type="project" value="UniProtKB-UniRule"/>
</dbReference>
<feature type="binding site" evidence="11">
    <location>
        <position position="272"/>
    </location>
    <ligand>
        <name>ATP</name>
        <dbReference type="ChEBI" id="CHEBI:30616"/>
    </ligand>
</feature>
<comment type="pathway">
    <text evidence="1 11">Polyol metabolism; glycerol degradation via glycerol kinase pathway; sn-glycerol 3-phosphate from glycerol: step 1/1.</text>
</comment>
<comment type="subunit">
    <text evidence="10 11">Homotetramer and homodimer (in equilibrium).</text>
</comment>
<dbReference type="Proteomes" id="UP000190626">
    <property type="component" value="Unassembled WGS sequence"/>
</dbReference>
<dbReference type="InterPro" id="IPR000577">
    <property type="entry name" value="Carb_kinase_FGGY"/>
</dbReference>
<protein>
    <recommendedName>
        <fullName evidence="11">Glycerol kinase</fullName>
        <ecNumber evidence="11">2.7.1.30</ecNumber>
    </recommendedName>
    <alternativeName>
        <fullName evidence="11">ATP:glycerol 3-phosphotransferase</fullName>
    </alternativeName>
    <alternativeName>
        <fullName evidence="11">Glycerokinase</fullName>
        <shortName evidence="11">GK</shortName>
    </alternativeName>
</protein>
<feature type="binding site" evidence="11">
    <location>
        <position position="319"/>
    </location>
    <ligand>
        <name>ATP</name>
        <dbReference type="ChEBI" id="CHEBI:30616"/>
    </ligand>
</feature>
<dbReference type="STRING" id="1469647.BC351_05635"/>
<keyword evidence="3 11" id="KW-0808">Transferase</keyword>
<feature type="binding site" evidence="11">
    <location>
        <position position="88"/>
    </location>
    <ligand>
        <name>glycerol</name>
        <dbReference type="ChEBI" id="CHEBI:17754"/>
    </ligand>
</feature>
<feature type="binding site" evidence="11">
    <location>
        <position position="416"/>
    </location>
    <ligand>
        <name>ATP</name>
        <dbReference type="ChEBI" id="CHEBI:30616"/>
    </ligand>
</feature>
<keyword evidence="16" id="KW-1185">Reference proteome</keyword>
<evidence type="ECO:0000256" key="8">
    <source>
        <dbReference type="ARBA" id="ARBA00052101"/>
    </source>
</evidence>
<dbReference type="CDD" id="cd07786">
    <property type="entry name" value="FGGY_EcGK_like"/>
    <property type="match status" value="1"/>
</dbReference>
<keyword evidence="4 11" id="KW-0547">Nucleotide-binding</keyword>
<dbReference type="Gene3D" id="3.30.420.40">
    <property type="match status" value="2"/>
</dbReference>
<feature type="binding site" evidence="11">
    <location>
        <position position="89"/>
    </location>
    <ligand>
        <name>glycerol</name>
        <dbReference type="ChEBI" id="CHEBI:17754"/>
    </ligand>
</feature>
<evidence type="ECO:0000256" key="2">
    <source>
        <dbReference type="ARBA" id="ARBA00009156"/>
    </source>
</evidence>
<evidence type="ECO:0000256" key="3">
    <source>
        <dbReference type="ARBA" id="ARBA00022679"/>
    </source>
</evidence>
<feature type="domain" description="Carbohydrate kinase FGGY N-terminal" evidence="13">
    <location>
        <begin position="10"/>
        <end position="257"/>
    </location>
</feature>
<gene>
    <name evidence="11" type="primary">glpK</name>
    <name evidence="15" type="ORF">BC351_05635</name>
</gene>
<dbReference type="PANTHER" id="PTHR10196">
    <property type="entry name" value="SUGAR KINASE"/>
    <property type="match status" value="1"/>
</dbReference>
<evidence type="ECO:0000256" key="12">
    <source>
        <dbReference type="RuleBase" id="RU003733"/>
    </source>
</evidence>
<dbReference type="InterPro" id="IPR005999">
    <property type="entry name" value="Glycerol_kin"/>
</dbReference>
<dbReference type="AlphaFoldDB" id="A0A1V4HF33"/>
<keyword evidence="6 11" id="KW-0319">Glycerol metabolism</keyword>
<comment type="activity regulation">
    <text evidence="11">Activated by phosphorylation and inhibited by fructose 1,6-bisphosphate (FBP).</text>
</comment>
<evidence type="ECO:0000259" key="13">
    <source>
        <dbReference type="Pfam" id="PF00370"/>
    </source>
</evidence>
<dbReference type="InterPro" id="IPR018483">
    <property type="entry name" value="Carb_kinase_FGGY_CS"/>
</dbReference>
<dbReference type="EC" id="2.7.1.30" evidence="11"/>
<feature type="binding site" evidence="11">
    <location>
        <position position="315"/>
    </location>
    <ligand>
        <name>ADP</name>
        <dbReference type="ChEBI" id="CHEBI:456216"/>
    </ligand>
</feature>
<feature type="binding site" evidence="11">
    <location>
        <position position="18"/>
    </location>
    <ligand>
        <name>sn-glycerol 3-phosphate</name>
        <dbReference type="ChEBI" id="CHEBI:57597"/>
    </ligand>
</feature>